<evidence type="ECO:0000313" key="2">
    <source>
        <dbReference type="Proteomes" id="UP000309997"/>
    </source>
</evidence>
<keyword evidence="2" id="KW-1185">Reference proteome</keyword>
<comment type="caution">
    <text evidence="1">The sequence shown here is derived from an EMBL/GenBank/DDBJ whole genome shotgun (WGS) entry which is preliminary data.</text>
</comment>
<dbReference type="EMBL" id="RCHU02000003">
    <property type="protein sequence ID" value="KAL3598134.1"/>
    <property type="molecule type" value="Genomic_DNA"/>
</dbReference>
<proteinExistence type="predicted"/>
<protein>
    <submittedName>
        <fullName evidence="1">Uncharacterized protein</fullName>
    </submittedName>
</protein>
<name>A0ACC4CKS9_POPAL</name>
<sequence length="85" mass="9510">MQECIKEIEGRGHGGGTLKEECTRKPKRREATVVMRFKGCIGTRHNGGGEADSDDPIIPYVFPDCLLRCFLLLEKTTCSVLWPVD</sequence>
<reference evidence="1 2" key="1">
    <citation type="journal article" date="2024" name="Plant Biotechnol. J.">
        <title>Genome and CRISPR/Cas9 system of a widespread forest tree (Populus alba) in the world.</title>
        <authorList>
            <person name="Liu Y.J."/>
            <person name="Jiang P.F."/>
            <person name="Han X.M."/>
            <person name="Li X.Y."/>
            <person name="Wang H.M."/>
            <person name="Wang Y.J."/>
            <person name="Wang X.X."/>
            <person name="Zeng Q.Y."/>
        </authorList>
    </citation>
    <scope>NUCLEOTIDE SEQUENCE [LARGE SCALE GENOMIC DNA]</scope>
    <source>
        <strain evidence="2">cv. PAL-ZL1</strain>
    </source>
</reference>
<gene>
    <name evidence="1" type="ORF">D5086_006052</name>
</gene>
<accession>A0ACC4CKS9</accession>
<evidence type="ECO:0000313" key="1">
    <source>
        <dbReference type="EMBL" id="KAL3598134.1"/>
    </source>
</evidence>
<dbReference type="Proteomes" id="UP000309997">
    <property type="component" value="Unassembled WGS sequence"/>
</dbReference>
<organism evidence="1 2">
    <name type="scientific">Populus alba</name>
    <name type="common">White poplar</name>
    <dbReference type="NCBI Taxonomy" id="43335"/>
    <lineage>
        <taxon>Eukaryota</taxon>
        <taxon>Viridiplantae</taxon>
        <taxon>Streptophyta</taxon>
        <taxon>Embryophyta</taxon>
        <taxon>Tracheophyta</taxon>
        <taxon>Spermatophyta</taxon>
        <taxon>Magnoliopsida</taxon>
        <taxon>eudicotyledons</taxon>
        <taxon>Gunneridae</taxon>
        <taxon>Pentapetalae</taxon>
        <taxon>rosids</taxon>
        <taxon>fabids</taxon>
        <taxon>Malpighiales</taxon>
        <taxon>Salicaceae</taxon>
        <taxon>Saliceae</taxon>
        <taxon>Populus</taxon>
    </lineage>
</organism>